<dbReference type="EMBL" id="BMAV01023876">
    <property type="protein sequence ID" value="GFS28208.1"/>
    <property type="molecule type" value="Genomic_DNA"/>
</dbReference>
<evidence type="ECO:0000313" key="1">
    <source>
        <dbReference type="EMBL" id="GFS28208.1"/>
    </source>
</evidence>
<name>A0A8X6M714_9ARAC</name>
<evidence type="ECO:0000313" key="2">
    <source>
        <dbReference type="Proteomes" id="UP000886998"/>
    </source>
</evidence>
<sequence>MKIYACKTWSSTFGPKKMKADYFLLPSRTIRSPVVYPQGLNDASKTFMVEACKKTTADEMTRRKKNCKLGLYKIDAAAESPGEVQP</sequence>
<gene>
    <name evidence="1" type="ORF">TNIN_184971</name>
</gene>
<proteinExistence type="predicted"/>
<comment type="caution">
    <text evidence="1">The sequence shown here is derived from an EMBL/GenBank/DDBJ whole genome shotgun (WGS) entry which is preliminary data.</text>
</comment>
<dbReference type="Proteomes" id="UP000886998">
    <property type="component" value="Unassembled WGS sequence"/>
</dbReference>
<protein>
    <submittedName>
        <fullName evidence="1">Uncharacterized protein</fullName>
    </submittedName>
</protein>
<accession>A0A8X6M714</accession>
<keyword evidence="2" id="KW-1185">Reference proteome</keyword>
<reference evidence="1" key="1">
    <citation type="submission" date="2020-08" db="EMBL/GenBank/DDBJ databases">
        <title>Multicomponent nature underlies the extraordinary mechanical properties of spider dragline silk.</title>
        <authorList>
            <person name="Kono N."/>
            <person name="Nakamura H."/>
            <person name="Mori M."/>
            <person name="Yoshida Y."/>
            <person name="Ohtoshi R."/>
            <person name="Malay A.D."/>
            <person name="Moran D.A.P."/>
            <person name="Tomita M."/>
            <person name="Numata K."/>
            <person name="Arakawa K."/>
        </authorList>
    </citation>
    <scope>NUCLEOTIDE SEQUENCE</scope>
</reference>
<dbReference type="AlphaFoldDB" id="A0A8X6M714"/>
<organism evidence="1 2">
    <name type="scientific">Trichonephila inaurata madagascariensis</name>
    <dbReference type="NCBI Taxonomy" id="2747483"/>
    <lineage>
        <taxon>Eukaryota</taxon>
        <taxon>Metazoa</taxon>
        <taxon>Ecdysozoa</taxon>
        <taxon>Arthropoda</taxon>
        <taxon>Chelicerata</taxon>
        <taxon>Arachnida</taxon>
        <taxon>Araneae</taxon>
        <taxon>Araneomorphae</taxon>
        <taxon>Entelegynae</taxon>
        <taxon>Araneoidea</taxon>
        <taxon>Nephilidae</taxon>
        <taxon>Trichonephila</taxon>
        <taxon>Trichonephila inaurata</taxon>
    </lineage>
</organism>